<organism evidence="3 4">
    <name type="scientific">Bacillus taeanensis</name>
    <dbReference type="NCBI Taxonomy" id="273032"/>
    <lineage>
        <taxon>Bacteria</taxon>
        <taxon>Bacillati</taxon>
        <taxon>Bacillota</taxon>
        <taxon>Bacilli</taxon>
        <taxon>Bacillales</taxon>
        <taxon>Bacillaceae</taxon>
        <taxon>Bacillus</taxon>
    </lineage>
</organism>
<proteinExistence type="predicted"/>
<dbReference type="RefSeq" id="WP_113806029.1">
    <property type="nucleotide sequence ID" value="NZ_QOCW01000009.1"/>
</dbReference>
<dbReference type="AlphaFoldDB" id="A0A366XZR5"/>
<evidence type="ECO:0000259" key="1">
    <source>
        <dbReference type="Pfam" id="PF04293"/>
    </source>
</evidence>
<comment type="caution">
    <text evidence="3">The sequence shown here is derived from an EMBL/GenBank/DDBJ whole genome shotgun (WGS) entry which is preliminary data.</text>
</comment>
<dbReference type="Pfam" id="PF04293">
    <property type="entry name" value="SpoVR"/>
    <property type="match status" value="2"/>
</dbReference>
<reference evidence="3 4" key="1">
    <citation type="submission" date="2018-07" db="EMBL/GenBank/DDBJ databases">
        <title>Lottiidibacillus patelloidae gen. nov., sp. nov., isolated from the intestinal tract of a marine limpet and the reclassification of B. taeanensis BH030017T, B. algicola KMM 3737T and B. hwajinpoensis SW-72T as genus Lottiidibacillus.</title>
        <authorList>
            <person name="Liu R."/>
            <person name="Huang Z."/>
        </authorList>
    </citation>
    <scope>NUCLEOTIDE SEQUENCE [LARGE SCALE GENOMIC DNA]</scope>
    <source>
        <strain evidence="3 4">BH030017</strain>
    </source>
</reference>
<dbReference type="Proteomes" id="UP000253314">
    <property type="component" value="Unassembled WGS sequence"/>
</dbReference>
<name>A0A366XZR5_9BACI</name>
<dbReference type="PANTHER" id="PTHR30029">
    <property type="entry name" value="STAGE V SPORULATION PROTEIN R"/>
    <property type="match status" value="1"/>
</dbReference>
<evidence type="ECO:0000259" key="2">
    <source>
        <dbReference type="Pfam" id="PF24755"/>
    </source>
</evidence>
<feature type="domain" description="SpoVR protein-like N-terminal" evidence="1">
    <location>
        <begin position="182"/>
        <end position="348"/>
    </location>
</feature>
<feature type="domain" description="SpoVR-like C-terminal" evidence="2">
    <location>
        <begin position="351"/>
        <end position="402"/>
    </location>
</feature>
<evidence type="ECO:0000313" key="3">
    <source>
        <dbReference type="EMBL" id="RBW69643.1"/>
    </source>
</evidence>
<dbReference type="InterPro" id="IPR057008">
    <property type="entry name" value="SpoVR-like_C"/>
</dbReference>
<keyword evidence="4" id="KW-1185">Reference proteome</keyword>
<dbReference type="EMBL" id="QOCW01000009">
    <property type="protein sequence ID" value="RBW69643.1"/>
    <property type="molecule type" value="Genomic_DNA"/>
</dbReference>
<evidence type="ECO:0000313" key="4">
    <source>
        <dbReference type="Proteomes" id="UP000253314"/>
    </source>
</evidence>
<gene>
    <name evidence="3" type="ORF">DS031_10485</name>
</gene>
<feature type="domain" description="SpoVR protein-like N-terminal" evidence="1">
    <location>
        <begin position="5"/>
        <end position="168"/>
    </location>
</feature>
<sequence length="421" mass="49276">MKEKEMIDLTESIDKITTIASEKSLDFFTMRYEICPSDVLYSIGAYGMPTRFSHWSFGKTFSRMKMDYDFNLSKIYELVINSDPCYAFLLENNTLIQNKLIAAHVLGHSDFFKNNVYFSLTNRDMVNTMALYAKQIHEMEFEYGLTDVEHTLDAVLAIQEHINPWYAYHTGGPQGVKSNDKHAHEEKDLLSFIAENSKSLQSWQKQIVYMLREEMYYFWPQIETKIMNEGWATYWHIRIMRELELSEDDLINFAKVNASVIRPSPHGINPYFLGLKMFESLEKNYGQAFLFEVREMNNDLSFLRNYLTKDLIAETDMYLYGKRDNSYVITNKEWNTIKQNLLSQKVNGGFPYLVVLDGDYNQNGELLIKHKHEGIDLDLSYVEKTLPYLTFLWGKPVYLETIVSGRTKTFMCKGNEQVEAV</sequence>
<dbReference type="InterPro" id="IPR056174">
    <property type="entry name" value="SpoVR_N"/>
</dbReference>
<dbReference type="InterPro" id="IPR007390">
    <property type="entry name" value="Spore_V_R"/>
</dbReference>
<dbReference type="Pfam" id="PF24755">
    <property type="entry name" value="SpoVR_C"/>
    <property type="match status" value="1"/>
</dbReference>
<accession>A0A366XZR5</accession>
<dbReference type="PANTHER" id="PTHR30029:SF2">
    <property type="entry name" value="STAGE V SPORULATION PROTEIN R"/>
    <property type="match status" value="1"/>
</dbReference>
<protein>
    <submittedName>
        <fullName evidence="3">Stage V sporulation protein R</fullName>
    </submittedName>
</protein>
<dbReference type="OrthoDB" id="9784270at2"/>